<keyword evidence="1" id="KW-1133">Transmembrane helix</keyword>
<comment type="caution">
    <text evidence="2">The sequence shown here is derived from an EMBL/GenBank/DDBJ whole genome shotgun (WGS) entry which is preliminary data.</text>
</comment>
<dbReference type="Proteomes" id="UP000567922">
    <property type="component" value="Unassembled WGS sequence"/>
</dbReference>
<keyword evidence="1" id="KW-0472">Membrane</keyword>
<organism evidence="2 3">
    <name type="scientific">Hoyosella altamirensis</name>
    <dbReference type="NCBI Taxonomy" id="616997"/>
    <lineage>
        <taxon>Bacteria</taxon>
        <taxon>Bacillati</taxon>
        <taxon>Actinomycetota</taxon>
        <taxon>Actinomycetes</taxon>
        <taxon>Mycobacteriales</taxon>
        <taxon>Hoyosellaceae</taxon>
        <taxon>Hoyosella</taxon>
    </lineage>
</organism>
<evidence type="ECO:0000313" key="2">
    <source>
        <dbReference type="EMBL" id="MBB3039625.1"/>
    </source>
</evidence>
<gene>
    <name evidence="2" type="ORF">FHU29_004113</name>
</gene>
<dbReference type="AlphaFoldDB" id="A0A839RRZ0"/>
<sequence length="150" mass="16443">MNHTRITHTVLSITAVYVVILVVWITHIAPRSPEETVGWQMGGLIAAYAVALGAGMAWAQRPTRRDRRIMHEGLEGWATVAGVRAVETKHHFGTSPTALTLDITIPGMEPYSGTLVTDIAEGEEKLYAPGETIPVRVDPSNRDRIILRPP</sequence>
<dbReference type="RefSeq" id="WP_064438361.1">
    <property type="nucleotide sequence ID" value="NZ_BDDI01000001.1"/>
</dbReference>
<protein>
    <submittedName>
        <fullName evidence="2">Uncharacterized protein</fullName>
    </submittedName>
</protein>
<name>A0A839RRZ0_9ACTN</name>
<dbReference type="EMBL" id="JACHWS010000004">
    <property type="protein sequence ID" value="MBB3039625.1"/>
    <property type="molecule type" value="Genomic_DNA"/>
</dbReference>
<accession>A0A839RRZ0</accession>
<proteinExistence type="predicted"/>
<dbReference type="OrthoDB" id="4566180at2"/>
<keyword evidence="1" id="KW-0812">Transmembrane</keyword>
<evidence type="ECO:0000313" key="3">
    <source>
        <dbReference type="Proteomes" id="UP000567922"/>
    </source>
</evidence>
<reference evidence="2 3" key="1">
    <citation type="submission" date="2020-08" db="EMBL/GenBank/DDBJ databases">
        <title>Sequencing the genomes of 1000 actinobacteria strains.</title>
        <authorList>
            <person name="Klenk H.-P."/>
        </authorList>
    </citation>
    <scope>NUCLEOTIDE SEQUENCE [LARGE SCALE GENOMIC DNA]</scope>
    <source>
        <strain evidence="2 3">DSM 45258</strain>
    </source>
</reference>
<evidence type="ECO:0000256" key="1">
    <source>
        <dbReference type="SAM" id="Phobius"/>
    </source>
</evidence>
<keyword evidence="3" id="KW-1185">Reference proteome</keyword>
<feature type="transmembrane region" description="Helical" evidence="1">
    <location>
        <begin position="7"/>
        <end position="25"/>
    </location>
</feature>
<feature type="transmembrane region" description="Helical" evidence="1">
    <location>
        <begin position="37"/>
        <end position="59"/>
    </location>
</feature>